<dbReference type="EC" id="3.1.3.18" evidence="4"/>
<protein>
    <recommendedName>
        <fullName evidence="4">phosphoglycolate phosphatase</fullName>
        <ecNumber evidence="4">3.1.3.18</ecNumber>
    </recommendedName>
</protein>
<keyword evidence="5" id="KW-0378">Hydrolase</keyword>
<dbReference type="InterPro" id="IPR023198">
    <property type="entry name" value="PGP-like_dom2"/>
</dbReference>
<comment type="similarity">
    <text evidence="3">Belongs to the HAD-like hydrolase superfamily. CbbY/CbbZ/Gph/YieH family.</text>
</comment>
<comment type="caution">
    <text evidence="5">The sequence shown here is derived from an EMBL/GenBank/DDBJ whole genome shotgun (WGS) entry which is preliminary data.</text>
</comment>
<dbReference type="Pfam" id="PF13419">
    <property type="entry name" value="HAD_2"/>
    <property type="match status" value="1"/>
</dbReference>
<dbReference type="EMBL" id="JAFHKK010000001">
    <property type="protein sequence ID" value="MBN2963208.1"/>
    <property type="molecule type" value="Genomic_DNA"/>
</dbReference>
<gene>
    <name evidence="5" type="ORF">JWV37_00305</name>
</gene>
<sequence length="230" mass="25354">MPFTCKGFDLQVILFDLDGTLIDSTEAIIGGFAAAFERHDCPRPLHEEVCALIGHPLDVMFSHLGVEPENVQAYVRAYKEHYRVVSKPKTTLLPTAKEALALARSFATLGVVTTKTSQYSRELLEHMEVMHYFDVLIGREDVTHPKPHPEPVLKALSALNAPKETSWMIGDTCMDMVAAKEAGIRGVAVTCGYGALSHLEKCTLHVTNSPIKAVEKILKLSKNDTIRNVS</sequence>
<dbReference type="PANTHER" id="PTHR43434">
    <property type="entry name" value="PHOSPHOGLYCOLATE PHOSPHATASE"/>
    <property type="match status" value="1"/>
</dbReference>
<proteinExistence type="inferred from homology"/>
<evidence type="ECO:0000256" key="3">
    <source>
        <dbReference type="ARBA" id="ARBA00006171"/>
    </source>
</evidence>
<dbReference type="SFLD" id="SFLDS00003">
    <property type="entry name" value="Haloacid_Dehalogenase"/>
    <property type="match status" value="1"/>
</dbReference>
<dbReference type="Gene3D" id="3.40.50.1000">
    <property type="entry name" value="HAD superfamily/HAD-like"/>
    <property type="match status" value="1"/>
</dbReference>
<dbReference type="Gene3D" id="1.10.150.240">
    <property type="entry name" value="Putative phosphatase, domain 2"/>
    <property type="match status" value="1"/>
</dbReference>
<dbReference type="PANTHER" id="PTHR43434:SF1">
    <property type="entry name" value="PHOSPHOGLYCOLATE PHOSPHATASE"/>
    <property type="match status" value="1"/>
</dbReference>
<dbReference type="SFLD" id="SFLDG01129">
    <property type="entry name" value="C1.5:_HAD__Beta-PGM__Phosphata"/>
    <property type="match status" value="1"/>
</dbReference>
<dbReference type="SUPFAM" id="SSF56784">
    <property type="entry name" value="HAD-like"/>
    <property type="match status" value="1"/>
</dbReference>
<keyword evidence="6" id="KW-1185">Reference proteome</keyword>
<dbReference type="InterPro" id="IPR006439">
    <property type="entry name" value="HAD-SF_hydro_IA"/>
</dbReference>
<accession>A0ABS2WNN7</accession>
<evidence type="ECO:0000256" key="1">
    <source>
        <dbReference type="ARBA" id="ARBA00000830"/>
    </source>
</evidence>
<comment type="catalytic activity">
    <reaction evidence="1">
        <text>2-phosphoglycolate + H2O = glycolate + phosphate</text>
        <dbReference type="Rhea" id="RHEA:14369"/>
        <dbReference type="ChEBI" id="CHEBI:15377"/>
        <dbReference type="ChEBI" id="CHEBI:29805"/>
        <dbReference type="ChEBI" id="CHEBI:43474"/>
        <dbReference type="ChEBI" id="CHEBI:58033"/>
        <dbReference type="EC" id="3.1.3.18"/>
    </reaction>
</comment>
<dbReference type="GO" id="GO:0016787">
    <property type="term" value="F:hydrolase activity"/>
    <property type="evidence" value="ECO:0007669"/>
    <property type="project" value="UniProtKB-KW"/>
</dbReference>
<reference evidence="5" key="1">
    <citation type="submission" date="2021-02" db="EMBL/GenBank/DDBJ databases">
        <title>Sulfurospirillum tamanensis sp. nov.</title>
        <authorList>
            <person name="Frolova A."/>
            <person name="Merkel A."/>
            <person name="Slobodkin A."/>
        </authorList>
    </citation>
    <scope>NUCLEOTIDE SEQUENCE</scope>
    <source>
        <strain evidence="5">T05b</strain>
    </source>
</reference>
<dbReference type="InterPro" id="IPR050155">
    <property type="entry name" value="HAD-like_hydrolase_sf"/>
</dbReference>
<evidence type="ECO:0000313" key="5">
    <source>
        <dbReference type="EMBL" id="MBN2963208.1"/>
    </source>
</evidence>
<evidence type="ECO:0000313" key="6">
    <source>
        <dbReference type="Proteomes" id="UP000703590"/>
    </source>
</evidence>
<dbReference type="Proteomes" id="UP000703590">
    <property type="component" value="Unassembled WGS sequence"/>
</dbReference>
<dbReference type="InterPro" id="IPR036412">
    <property type="entry name" value="HAD-like_sf"/>
</dbReference>
<organism evidence="5 6">
    <name type="scientific">Sulfurospirillum tamanense</name>
    <dbReference type="NCBI Taxonomy" id="2813362"/>
    <lineage>
        <taxon>Bacteria</taxon>
        <taxon>Pseudomonadati</taxon>
        <taxon>Campylobacterota</taxon>
        <taxon>Epsilonproteobacteria</taxon>
        <taxon>Campylobacterales</taxon>
        <taxon>Sulfurospirillaceae</taxon>
        <taxon>Sulfurospirillum</taxon>
    </lineage>
</organism>
<name>A0ABS2WNN7_9BACT</name>
<dbReference type="NCBIfam" id="TIGR01549">
    <property type="entry name" value="HAD-SF-IA-v1"/>
    <property type="match status" value="1"/>
</dbReference>
<evidence type="ECO:0000256" key="2">
    <source>
        <dbReference type="ARBA" id="ARBA00004818"/>
    </source>
</evidence>
<reference evidence="5" key="2">
    <citation type="submission" date="2021-02" db="EMBL/GenBank/DDBJ databases">
        <authorList>
            <person name="Merkel A.Y."/>
        </authorList>
    </citation>
    <scope>NUCLEOTIDE SEQUENCE</scope>
    <source>
        <strain evidence="5">T05b</strain>
    </source>
</reference>
<dbReference type="InterPro" id="IPR041492">
    <property type="entry name" value="HAD_2"/>
</dbReference>
<dbReference type="SFLD" id="SFLDG01135">
    <property type="entry name" value="C1.5.6:_HAD__Beta-PGM__Phospha"/>
    <property type="match status" value="1"/>
</dbReference>
<comment type="pathway">
    <text evidence="2">Organic acid metabolism; glycolate biosynthesis; glycolate from 2-phosphoglycolate: step 1/1.</text>
</comment>
<dbReference type="InterPro" id="IPR023214">
    <property type="entry name" value="HAD_sf"/>
</dbReference>
<evidence type="ECO:0000256" key="4">
    <source>
        <dbReference type="ARBA" id="ARBA00013078"/>
    </source>
</evidence>